<sequence length="86" mass="10071">MTNDITNVNLENAIPCFALSKHDSYVMSTYGGKIYMFNMTTFKIYGSEKRANTCKYLHGREISPLLIRAYNFTEMKNIFWSSMRHI</sequence>
<dbReference type="EMBL" id="JBJXBP010000006">
    <property type="protein sequence ID" value="KAL3825096.1"/>
    <property type="molecule type" value="Genomic_DNA"/>
</dbReference>
<comment type="caution">
    <text evidence="1">The sequence shown here is derived from an EMBL/GenBank/DDBJ whole genome shotgun (WGS) entry which is preliminary data.</text>
</comment>
<accession>A0ABD3SKK1</accession>
<proteinExistence type="predicted"/>
<dbReference type="PANTHER" id="PTHR44083">
    <property type="entry name" value="TOPLESS-RELATED PROTEIN 1-RELATED"/>
    <property type="match status" value="1"/>
</dbReference>
<protein>
    <submittedName>
        <fullName evidence="1">Uncharacterized protein</fullName>
    </submittedName>
</protein>
<dbReference type="AlphaFoldDB" id="A0ABD3SKK1"/>
<keyword evidence="2" id="KW-1185">Reference proteome</keyword>
<gene>
    <name evidence="1" type="ORF">ACJIZ3_021125</name>
</gene>
<dbReference type="InterPro" id="IPR027728">
    <property type="entry name" value="Topless_fam"/>
</dbReference>
<evidence type="ECO:0000313" key="1">
    <source>
        <dbReference type="EMBL" id="KAL3825096.1"/>
    </source>
</evidence>
<reference evidence="1 2" key="1">
    <citation type="submission" date="2024-12" db="EMBL/GenBank/DDBJ databases">
        <title>The unique morphological basis and parallel evolutionary history of personate flowers in Penstemon.</title>
        <authorList>
            <person name="Depatie T.H."/>
            <person name="Wessinger C.A."/>
        </authorList>
    </citation>
    <scope>NUCLEOTIDE SEQUENCE [LARGE SCALE GENOMIC DNA]</scope>
    <source>
        <strain evidence="1">WTNN_2</strain>
        <tissue evidence="1">Leaf</tissue>
    </source>
</reference>
<name>A0ABD3SKK1_9LAMI</name>
<dbReference type="Proteomes" id="UP001634393">
    <property type="component" value="Unassembled WGS sequence"/>
</dbReference>
<organism evidence="1 2">
    <name type="scientific">Penstemon smallii</name>
    <dbReference type="NCBI Taxonomy" id="265156"/>
    <lineage>
        <taxon>Eukaryota</taxon>
        <taxon>Viridiplantae</taxon>
        <taxon>Streptophyta</taxon>
        <taxon>Embryophyta</taxon>
        <taxon>Tracheophyta</taxon>
        <taxon>Spermatophyta</taxon>
        <taxon>Magnoliopsida</taxon>
        <taxon>eudicotyledons</taxon>
        <taxon>Gunneridae</taxon>
        <taxon>Pentapetalae</taxon>
        <taxon>asterids</taxon>
        <taxon>lamiids</taxon>
        <taxon>Lamiales</taxon>
        <taxon>Plantaginaceae</taxon>
        <taxon>Cheloneae</taxon>
        <taxon>Penstemon</taxon>
    </lineage>
</organism>
<dbReference type="PANTHER" id="PTHR44083:SF45">
    <property type="entry name" value="TOPLESS-RELATED PROTEIN 1"/>
    <property type="match status" value="1"/>
</dbReference>
<evidence type="ECO:0000313" key="2">
    <source>
        <dbReference type="Proteomes" id="UP001634393"/>
    </source>
</evidence>